<dbReference type="EMBL" id="GBXM01071374">
    <property type="protein sequence ID" value="JAH37203.1"/>
    <property type="molecule type" value="Transcribed_RNA"/>
</dbReference>
<organism evidence="1">
    <name type="scientific">Anguilla anguilla</name>
    <name type="common">European freshwater eel</name>
    <name type="synonym">Muraena anguilla</name>
    <dbReference type="NCBI Taxonomy" id="7936"/>
    <lineage>
        <taxon>Eukaryota</taxon>
        <taxon>Metazoa</taxon>
        <taxon>Chordata</taxon>
        <taxon>Craniata</taxon>
        <taxon>Vertebrata</taxon>
        <taxon>Euteleostomi</taxon>
        <taxon>Actinopterygii</taxon>
        <taxon>Neopterygii</taxon>
        <taxon>Teleostei</taxon>
        <taxon>Anguilliformes</taxon>
        <taxon>Anguillidae</taxon>
        <taxon>Anguilla</taxon>
    </lineage>
</organism>
<evidence type="ECO:0000313" key="1">
    <source>
        <dbReference type="EMBL" id="JAH37203.1"/>
    </source>
</evidence>
<accession>A0A0E9S9I9</accession>
<sequence length="38" mass="4429">MDILRNICLVFSHSLEDMDILRNIGLVFSHLIRGTWIS</sequence>
<reference evidence="1" key="1">
    <citation type="submission" date="2014-11" db="EMBL/GenBank/DDBJ databases">
        <authorList>
            <person name="Amaro Gonzalez C."/>
        </authorList>
    </citation>
    <scope>NUCLEOTIDE SEQUENCE</scope>
</reference>
<proteinExistence type="predicted"/>
<name>A0A0E9S9I9_ANGAN</name>
<protein>
    <submittedName>
        <fullName evidence="1">Uncharacterized protein</fullName>
    </submittedName>
</protein>
<dbReference type="AlphaFoldDB" id="A0A0E9S9I9"/>
<reference evidence="1" key="2">
    <citation type="journal article" date="2015" name="Fish Shellfish Immunol.">
        <title>Early steps in the European eel (Anguilla anguilla)-Vibrio vulnificus interaction in the gills: Role of the RtxA13 toxin.</title>
        <authorList>
            <person name="Callol A."/>
            <person name="Pajuelo D."/>
            <person name="Ebbesson L."/>
            <person name="Teles M."/>
            <person name="MacKenzie S."/>
            <person name="Amaro C."/>
        </authorList>
    </citation>
    <scope>NUCLEOTIDE SEQUENCE</scope>
</reference>